<organism evidence="4 5">
    <name type="scientific">Oncorhynchus mykiss</name>
    <name type="common">Rainbow trout</name>
    <name type="synonym">Salmo gairdneri</name>
    <dbReference type="NCBI Taxonomy" id="8022"/>
    <lineage>
        <taxon>Eukaryota</taxon>
        <taxon>Metazoa</taxon>
        <taxon>Chordata</taxon>
        <taxon>Craniata</taxon>
        <taxon>Vertebrata</taxon>
        <taxon>Euteleostomi</taxon>
        <taxon>Actinopterygii</taxon>
        <taxon>Neopterygii</taxon>
        <taxon>Teleostei</taxon>
        <taxon>Protacanthopterygii</taxon>
        <taxon>Salmoniformes</taxon>
        <taxon>Salmonidae</taxon>
        <taxon>Salmoninae</taxon>
        <taxon>Oncorhynchus</taxon>
    </lineage>
</organism>
<keyword evidence="1" id="KW-0175">Coiled coil</keyword>
<dbReference type="Pfam" id="PF15369">
    <property type="entry name" value="KIAA1328"/>
    <property type="match status" value="1"/>
</dbReference>
<accession>A0A060WYP5</accession>
<feature type="compositionally biased region" description="Polar residues" evidence="2">
    <location>
        <begin position="133"/>
        <end position="149"/>
    </location>
</feature>
<evidence type="ECO:0000256" key="2">
    <source>
        <dbReference type="SAM" id="MobiDB-lite"/>
    </source>
</evidence>
<reference evidence="4" key="1">
    <citation type="journal article" date="2014" name="Nat. Commun.">
        <title>The rainbow trout genome provides novel insights into evolution after whole-genome duplication in vertebrates.</title>
        <authorList>
            <person name="Berthelot C."/>
            <person name="Brunet F."/>
            <person name="Chalopin D."/>
            <person name="Juanchich A."/>
            <person name="Bernard M."/>
            <person name="Noel B."/>
            <person name="Bento P."/>
            <person name="Da Silva C."/>
            <person name="Labadie K."/>
            <person name="Alberti A."/>
            <person name="Aury J.M."/>
            <person name="Louis A."/>
            <person name="Dehais P."/>
            <person name="Bardou P."/>
            <person name="Montfort J."/>
            <person name="Klopp C."/>
            <person name="Cabau C."/>
            <person name="Gaspin C."/>
            <person name="Thorgaard G.H."/>
            <person name="Boussaha M."/>
            <person name="Quillet E."/>
            <person name="Guyomard R."/>
            <person name="Galiana D."/>
            <person name="Bobe J."/>
            <person name="Volff J.N."/>
            <person name="Genet C."/>
            <person name="Wincker P."/>
            <person name="Jaillon O."/>
            <person name="Roest Crollius H."/>
            <person name="Guiguen Y."/>
        </authorList>
    </citation>
    <scope>NUCLEOTIDE SEQUENCE [LARGE SCALE GENOMIC DNA]</scope>
</reference>
<dbReference type="PaxDb" id="8022-A0A060WYP5"/>
<keyword evidence="3" id="KW-0472">Membrane</keyword>
<dbReference type="Gene3D" id="3.40.50.300">
    <property type="entry name" value="P-loop containing nucleotide triphosphate hydrolases"/>
    <property type="match status" value="1"/>
</dbReference>
<feature type="transmembrane region" description="Helical" evidence="3">
    <location>
        <begin position="70"/>
        <end position="90"/>
    </location>
</feature>
<protein>
    <recommendedName>
        <fullName evidence="6">Protein hinderin</fullName>
    </recommendedName>
</protein>
<feature type="transmembrane region" description="Helical" evidence="3">
    <location>
        <begin position="24"/>
        <end position="49"/>
    </location>
</feature>
<dbReference type="PANTHER" id="PTHR28375">
    <property type="entry name" value="PROTEIN HINDERIN"/>
    <property type="match status" value="1"/>
</dbReference>
<evidence type="ECO:0008006" key="6">
    <source>
        <dbReference type="Google" id="ProtNLM"/>
    </source>
</evidence>
<gene>
    <name evidence="4" type="ORF">GSONMT00032575001</name>
</gene>
<feature type="region of interest" description="Disordered" evidence="2">
    <location>
        <begin position="114"/>
        <end position="165"/>
    </location>
</feature>
<keyword evidence="3" id="KW-1133">Transmembrane helix</keyword>
<dbReference type="STRING" id="8022.A0A060WYP5"/>
<feature type="coiled-coil region" evidence="1">
    <location>
        <begin position="202"/>
        <end position="261"/>
    </location>
</feature>
<keyword evidence="3" id="KW-0812">Transmembrane</keyword>
<dbReference type="Proteomes" id="UP000193380">
    <property type="component" value="Unassembled WGS sequence"/>
</dbReference>
<evidence type="ECO:0000256" key="1">
    <source>
        <dbReference type="SAM" id="Coils"/>
    </source>
</evidence>
<reference evidence="4" key="2">
    <citation type="submission" date="2014-03" db="EMBL/GenBank/DDBJ databases">
        <authorList>
            <person name="Genoscope - CEA"/>
        </authorList>
    </citation>
    <scope>NUCLEOTIDE SEQUENCE</scope>
</reference>
<dbReference type="EMBL" id="FR904825">
    <property type="protein sequence ID" value="CDQ72326.1"/>
    <property type="molecule type" value="Genomic_DNA"/>
</dbReference>
<evidence type="ECO:0000313" key="4">
    <source>
        <dbReference type="EMBL" id="CDQ72326.1"/>
    </source>
</evidence>
<dbReference type="InterPro" id="IPR027417">
    <property type="entry name" value="P-loop_NTPase"/>
</dbReference>
<dbReference type="InterPro" id="IPR032736">
    <property type="entry name" value="Hinderin"/>
</dbReference>
<name>A0A060WYP5_ONCMY</name>
<evidence type="ECO:0000256" key="3">
    <source>
        <dbReference type="SAM" id="Phobius"/>
    </source>
</evidence>
<dbReference type="PANTHER" id="PTHR28375:SF1">
    <property type="entry name" value="PROTEIN HINDERIN"/>
    <property type="match status" value="1"/>
</dbReference>
<proteinExistence type="predicted"/>
<dbReference type="AlphaFoldDB" id="A0A060WYP5"/>
<sequence length="375" mass="42065">MTVSFYMVSIKDSPPYRKRFEVEIVSMLSMTVGYVFILQVCGVGMRLTLASCYAYTSLTRYFSKPYVRCSDLFLLLTANATLFITMSLALSGVSREGHLRTAFKSVSGTSSSERKVKMRANYSSEIRREAPLSQGNKKQGQRLSLSSMGRGQLQATPAPTVPPPNPATQQHLLTTPQAISEMTQATNRTSLKDLCPQDKRRIANLIQELARVSEEKESSVQRLRDEQETFERKILQLEQQNQLIEQERESLQQQYRECQELLGLYQQYLSQQQEKLNQSIAQLSHARSSQYNSQSKVLTVCVCVCVCVSATISDAPPICPMQCDTSPSHTVDQAVDCGMLSHSSLIAVRNCWILVGTGARCRMRRSRASQTMLNG</sequence>
<evidence type="ECO:0000313" key="5">
    <source>
        <dbReference type="Proteomes" id="UP000193380"/>
    </source>
</evidence>